<evidence type="ECO:0000256" key="1">
    <source>
        <dbReference type="ARBA" id="ARBA00023015"/>
    </source>
</evidence>
<dbReference type="EMBL" id="CP011509">
    <property type="protein sequence ID" value="AKJ04632.1"/>
    <property type="molecule type" value="Genomic_DNA"/>
</dbReference>
<evidence type="ECO:0000313" key="7">
    <source>
        <dbReference type="Proteomes" id="UP000035579"/>
    </source>
</evidence>
<dbReference type="InterPro" id="IPR020449">
    <property type="entry name" value="Tscrpt_reg_AraC-type_HTH"/>
</dbReference>
<evidence type="ECO:0000256" key="3">
    <source>
        <dbReference type="ARBA" id="ARBA00023163"/>
    </source>
</evidence>
<dbReference type="InterPro" id="IPR018062">
    <property type="entry name" value="HTH_AraC-typ_CS"/>
</dbReference>
<dbReference type="AlphaFoldDB" id="A0AAC8TFZ6"/>
<protein>
    <submittedName>
        <fullName evidence="6">Helix-turn-helix protein</fullName>
    </submittedName>
    <submittedName>
        <fullName evidence="5">Transcriptional regulator, AraC family</fullName>
    </submittedName>
</protein>
<evidence type="ECO:0000313" key="8">
    <source>
        <dbReference type="Proteomes" id="UP000256345"/>
    </source>
</evidence>
<feature type="domain" description="HTH araC/xylS-type" evidence="4">
    <location>
        <begin position="1"/>
        <end position="57"/>
    </location>
</feature>
<evidence type="ECO:0000256" key="2">
    <source>
        <dbReference type="ARBA" id="ARBA00023125"/>
    </source>
</evidence>
<reference evidence="6 8" key="2">
    <citation type="submission" date="2018-08" db="EMBL/GenBank/DDBJ databases">
        <title>Genomic Encyclopedia of Archaeal and Bacterial Type Strains, Phase II (KMG-II): from individual species to whole genera.</title>
        <authorList>
            <person name="Goeker M."/>
        </authorList>
    </citation>
    <scope>NUCLEOTIDE SEQUENCE [LARGE SCALE GENOMIC DNA]</scope>
    <source>
        <strain evidence="6 8">DSM 2261</strain>
    </source>
</reference>
<evidence type="ECO:0000313" key="6">
    <source>
        <dbReference type="EMBL" id="REG37308.1"/>
    </source>
</evidence>
<dbReference type="PANTHER" id="PTHR46796">
    <property type="entry name" value="HTH-TYPE TRANSCRIPTIONAL ACTIVATOR RHAS-RELATED"/>
    <property type="match status" value="1"/>
</dbReference>
<dbReference type="Gene3D" id="1.10.10.60">
    <property type="entry name" value="Homeodomain-like"/>
    <property type="match status" value="1"/>
</dbReference>
<dbReference type="SMART" id="SM00342">
    <property type="entry name" value="HTH_ARAC"/>
    <property type="match status" value="1"/>
</dbReference>
<accession>A0AAC8TFZ6</accession>
<keyword evidence="1" id="KW-0805">Transcription regulation</keyword>
<dbReference type="Proteomes" id="UP000035579">
    <property type="component" value="Chromosome"/>
</dbReference>
<dbReference type="PANTHER" id="PTHR46796:SF7">
    <property type="entry name" value="ARAC FAMILY TRANSCRIPTIONAL REGULATOR"/>
    <property type="match status" value="1"/>
</dbReference>
<dbReference type="PROSITE" id="PS01124">
    <property type="entry name" value="HTH_ARAC_FAMILY_2"/>
    <property type="match status" value="1"/>
</dbReference>
<evidence type="ECO:0000259" key="4">
    <source>
        <dbReference type="PROSITE" id="PS01124"/>
    </source>
</evidence>
<keyword evidence="8" id="KW-1185">Reference proteome</keyword>
<keyword evidence="3" id="KW-0804">Transcription</keyword>
<dbReference type="KEGG" id="age:AA314_06258"/>
<dbReference type="Pfam" id="PF12833">
    <property type="entry name" value="HTH_18"/>
    <property type="match status" value="1"/>
</dbReference>
<sequence length="60" mass="7202">MGDWLREHRMSEARRCLLETGASIESIASQVGYTDVTHFIRTFRRVHGMTPRAWREQRRR</sequence>
<evidence type="ECO:0000313" key="5">
    <source>
        <dbReference type="EMBL" id="AKJ04632.1"/>
    </source>
</evidence>
<dbReference type="GO" id="GO:0003700">
    <property type="term" value="F:DNA-binding transcription factor activity"/>
    <property type="evidence" value="ECO:0007669"/>
    <property type="project" value="InterPro"/>
</dbReference>
<dbReference type="GO" id="GO:0043565">
    <property type="term" value="F:sequence-specific DNA binding"/>
    <property type="evidence" value="ECO:0007669"/>
    <property type="project" value="InterPro"/>
</dbReference>
<dbReference type="InterPro" id="IPR050204">
    <property type="entry name" value="AraC_XylS_family_regulators"/>
</dbReference>
<reference evidence="5 7" key="1">
    <citation type="submission" date="2015-05" db="EMBL/GenBank/DDBJ databases">
        <title>Genome assembly of Archangium gephyra DSM 2261.</title>
        <authorList>
            <person name="Sharma G."/>
            <person name="Subramanian S."/>
        </authorList>
    </citation>
    <scope>NUCLEOTIDE SEQUENCE [LARGE SCALE GENOMIC DNA]</scope>
    <source>
        <strain evidence="5 7">DSM 2261</strain>
    </source>
</reference>
<dbReference type="InterPro" id="IPR009057">
    <property type="entry name" value="Homeodomain-like_sf"/>
</dbReference>
<name>A0AAC8TFZ6_9BACT</name>
<keyword evidence="2" id="KW-0238">DNA-binding</keyword>
<dbReference type="SUPFAM" id="SSF46689">
    <property type="entry name" value="Homeodomain-like"/>
    <property type="match status" value="1"/>
</dbReference>
<gene>
    <name evidence="5" type="ORF">AA314_06258</name>
    <name evidence="6" type="ORF">ATI61_101291</name>
</gene>
<proteinExistence type="predicted"/>
<dbReference type="PRINTS" id="PR00032">
    <property type="entry name" value="HTHARAC"/>
</dbReference>
<dbReference type="EMBL" id="QUMU01000001">
    <property type="protein sequence ID" value="REG37308.1"/>
    <property type="molecule type" value="Genomic_DNA"/>
</dbReference>
<dbReference type="InterPro" id="IPR018060">
    <property type="entry name" value="HTH_AraC"/>
</dbReference>
<dbReference type="Proteomes" id="UP000256345">
    <property type="component" value="Unassembled WGS sequence"/>
</dbReference>
<organism evidence="5 7">
    <name type="scientific">Archangium gephyra</name>
    <dbReference type="NCBI Taxonomy" id="48"/>
    <lineage>
        <taxon>Bacteria</taxon>
        <taxon>Pseudomonadati</taxon>
        <taxon>Myxococcota</taxon>
        <taxon>Myxococcia</taxon>
        <taxon>Myxococcales</taxon>
        <taxon>Cystobacterineae</taxon>
        <taxon>Archangiaceae</taxon>
        <taxon>Archangium</taxon>
    </lineage>
</organism>
<dbReference type="PROSITE" id="PS00041">
    <property type="entry name" value="HTH_ARAC_FAMILY_1"/>
    <property type="match status" value="1"/>
</dbReference>